<keyword evidence="3" id="KW-1185">Reference proteome</keyword>
<dbReference type="AlphaFoldDB" id="A0A8H5MLZ4"/>
<gene>
    <name evidence="2" type="ORF">FPHYL_13498</name>
</gene>
<sequence>MLVLSSNDHIEPSLTLAPIYGQGPCFGGSCSRITLRFKLNDWVASLARDLLSKPPETTPALLIFGLGNMTVLLCSGSEVSGSAEGSDFIDYAQPSLRESSILNNKGTTQPRNLATTSGYGSF</sequence>
<feature type="region of interest" description="Disordered" evidence="1">
    <location>
        <begin position="100"/>
        <end position="122"/>
    </location>
</feature>
<dbReference type="EMBL" id="JAAOAQ010000811">
    <property type="protein sequence ID" value="KAF5534069.1"/>
    <property type="molecule type" value="Genomic_DNA"/>
</dbReference>
<comment type="caution">
    <text evidence="2">The sequence shown here is derived from an EMBL/GenBank/DDBJ whole genome shotgun (WGS) entry which is preliminary data.</text>
</comment>
<reference evidence="2 3" key="1">
    <citation type="submission" date="2020-05" db="EMBL/GenBank/DDBJ databases">
        <title>Identification and distribution of gene clusters putatively required for synthesis of sphingolipid metabolism inhibitors in phylogenetically diverse species of the filamentous fungus Fusarium.</title>
        <authorList>
            <person name="Kim H.-S."/>
            <person name="Busman M."/>
            <person name="Brown D.W."/>
            <person name="Divon H."/>
            <person name="Uhlig S."/>
            <person name="Proctor R.H."/>
        </authorList>
    </citation>
    <scope>NUCLEOTIDE SEQUENCE [LARGE SCALE GENOMIC DNA]</scope>
    <source>
        <strain evidence="2 3">NRRL 13617</strain>
    </source>
</reference>
<name>A0A8H5MLZ4_9HYPO</name>
<protein>
    <submittedName>
        <fullName evidence="2">Uncharacterized protein</fullName>
    </submittedName>
</protein>
<proteinExistence type="predicted"/>
<evidence type="ECO:0000313" key="2">
    <source>
        <dbReference type="EMBL" id="KAF5534069.1"/>
    </source>
</evidence>
<dbReference type="Proteomes" id="UP000582016">
    <property type="component" value="Unassembled WGS sequence"/>
</dbReference>
<organism evidence="2 3">
    <name type="scientific">Fusarium phyllophilum</name>
    <dbReference type="NCBI Taxonomy" id="47803"/>
    <lineage>
        <taxon>Eukaryota</taxon>
        <taxon>Fungi</taxon>
        <taxon>Dikarya</taxon>
        <taxon>Ascomycota</taxon>
        <taxon>Pezizomycotina</taxon>
        <taxon>Sordariomycetes</taxon>
        <taxon>Hypocreomycetidae</taxon>
        <taxon>Hypocreales</taxon>
        <taxon>Nectriaceae</taxon>
        <taxon>Fusarium</taxon>
        <taxon>Fusarium fujikuroi species complex</taxon>
    </lineage>
</organism>
<dbReference type="OrthoDB" id="10355754at2759"/>
<evidence type="ECO:0000313" key="3">
    <source>
        <dbReference type="Proteomes" id="UP000582016"/>
    </source>
</evidence>
<accession>A0A8H5MLZ4</accession>
<evidence type="ECO:0000256" key="1">
    <source>
        <dbReference type="SAM" id="MobiDB-lite"/>
    </source>
</evidence>